<evidence type="ECO:0000256" key="3">
    <source>
        <dbReference type="ARBA" id="ARBA00022670"/>
    </source>
</evidence>
<dbReference type="PANTHER" id="PTHR32481">
    <property type="entry name" value="AMINOPEPTIDASE"/>
    <property type="match status" value="1"/>
</dbReference>
<protein>
    <submittedName>
        <fullName evidence="9">Peptidase M42 family protein</fullName>
    </submittedName>
</protein>
<keyword evidence="4 8" id="KW-0479">Metal-binding</keyword>
<dbReference type="EMBL" id="CP000504">
    <property type="protein sequence ID" value="ABL88725.1"/>
    <property type="molecule type" value="Genomic_DNA"/>
</dbReference>
<dbReference type="SUPFAM" id="SSF53187">
    <property type="entry name" value="Zn-dependent exopeptidases"/>
    <property type="match status" value="1"/>
</dbReference>
<dbReference type="KEGG" id="pis:Pisl_1571"/>
<evidence type="ECO:0000256" key="5">
    <source>
        <dbReference type="ARBA" id="ARBA00022801"/>
    </source>
</evidence>
<feature type="binding site" evidence="8">
    <location>
        <position position="210"/>
    </location>
    <ligand>
        <name>Zn(2+)</name>
        <dbReference type="ChEBI" id="CHEBI:29105"/>
        <label>1</label>
    </ligand>
</feature>
<keyword evidence="2" id="KW-0031">Aminopeptidase</keyword>
<feature type="active site" description="Proton acceptor" evidence="7">
    <location>
        <position position="187"/>
    </location>
</feature>
<dbReference type="PANTHER" id="PTHR32481:SF0">
    <property type="entry name" value="AMINOPEPTIDASE YPDE-RELATED"/>
    <property type="match status" value="1"/>
</dbReference>
<evidence type="ECO:0000256" key="6">
    <source>
        <dbReference type="PIRNR" id="PIRNR001123"/>
    </source>
</evidence>
<sequence length="317" mass="34404">MDLETLTKAFGVSGFEEDIRQKILSAVSNAEVDDFGNVIAMDKSKVAFVAHMDEVGLLVTSIEEDGRMKFRKVGGIDDRILPGSSVVLYGDGFRVEGVIGIAPPHFQQQQQTQISWQDLYIDIGATSRAEVESMGIGPMTPAAFSKRYVEMGKYISATALDDRAGCWTLVESYRRGAQATYVWSVQEELGLLGARALSKKLEGKYVVVVDTTACCHPNFTGSAKPGQGPVLRIFDNYGAYNNKLAKRILEIAKKRGIPIQIGGGGGGTDAAAFFVSGIPAVSIGILSKYSHSPVEMVHKDDLRYTVELLNAISEELR</sequence>
<feature type="binding site" evidence="8">
    <location>
        <position position="51"/>
    </location>
    <ligand>
        <name>Zn(2+)</name>
        <dbReference type="ChEBI" id="CHEBI:29105"/>
        <label>1</label>
    </ligand>
</feature>
<dbReference type="InterPro" id="IPR023367">
    <property type="entry name" value="Peptidase_M42_dom2"/>
</dbReference>
<dbReference type="InterPro" id="IPR051464">
    <property type="entry name" value="Peptidase_M42_aminopept"/>
</dbReference>
<feature type="binding site" evidence="8">
    <location>
        <position position="291"/>
    </location>
    <ligand>
        <name>Zn(2+)</name>
        <dbReference type="ChEBI" id="CHEBI:29105"/>
        <label>2</label>
    </ligand>
</feature>
<evidence type="ECO:0000256" key="4">
    <source>
        <dbReference type="ARBA" id="ARBA00022723"/>
    </source>
</evidence>
<dbReference type="SUPFAM" id="SSF101821">
    <property type="entry name" value="Aminopeptidase/glucanase lid domain"/>
    <property type="match status" value="1"/>
</dbReference>
<feature type="binding site" evidence="8">
    <location>
        <position position="188"/>
    </location>
    <ligand>
        <name>Zn(2+)</name>
        <dbReference type="ChEBI" id="CHEBI:29105"/>
        <label>2</label>
    </ligand>
</feature>
<evidence type="ECO:0000256" key="2">
    <source>
        <dbReference type="ARBA" id="ARBA00022438"/>
    </source>
</evidence>
<keyword evidence="10" id="KW-1185">Reference proteome</keyword>
<dbReference type="eggNOG" id="arCOG01519">
    <property type="taxonomic scope" value="Archaea"/>
</dbReference>
<evidence type="ECO:0000256" key="7">
    <source>
        <dbReference type="PIRSR" id="PIRSR001123-1"/>
    </source>
</evidence>
<dbReference type="HOGENOM" id="CLU_047249_0_1_2"/>
<dbReference type="PIRSF" id="PIRSF001123">
    <property type="entry name" value="PepA_GA"/>
    <property type="match status" value="1"/>
</dbReference>
<gene>
    <name evidence="9" type="ordered locus">Pisl_1571</name>
</gene>
<dbReference type="GeneID" id="4616448"/>
<dbReference type="OrthoDB" id="30642at2157"/>
<evidence type="ECO:0000313" key="9">
    <source>
        <dbReference type="EMBL" id="ABL88725.1"/>
    </source>
</evidence>
<accession>A1RUU3</accession>
<dbReference type="Gene3D" id="3.40.630.10">
    <property type="entry name" value="Zn peptidases"/>
    <property type="match status" value="1"/>
</dbReference>
<evidence type="ECO:0000256" key="1">
    <source>
        <dbReference type="ARBA" id="ARBA00006272"/>
    </source>
</evidence>
<feature type="binding site" evidence="8">
    <location>
        <position position="161"/>
    </location>
    <ligand>
        <name>Zn(2+)</name>
        <dbReference type="ChEBI" id="CHEBI:29105"/>
        <label>1</label>
    </ligand>
</feature>
<dbReference type="Gene3D" id="2.40.30.40">
    <property type="entry name" value="Peptidase M42, domain 2"/>
    <property type="match status" value="1"/>
</dbReference>
<feature type="binding site" evidence="8">
    <location>
        <position position="161"/>
    </location>
    <ligand>
        <name>Zn(2+)</name>
        <dbReference type="ChEBI" id="CHEBI:29105"/>
        <label>2</label>
    </ligand>
</feature>
<proteinExistence type="inferred from homology"/>
<comment type="similarity">
    <text evidence="1 6">Belongs to the peptidase M42 family.</text>
</comment>
<comment type="cofactor">
    <cofactor evidence="8">
        <name>a divalent metal cation</name>
        <dbReference type="ChEBI" id="CHEBI:60240"/>
    </cofactor>
    <text evidence="8">Binds 2 divalent metal cations per subunit.</text>
</comment>
<dbReference type="InterPro" id="IPR008007">
    <property type="entry name" value="Peptidase_M42"/>
</dbReference>
<name>A1RUU3_PYRIL</name>
<dbReference type="Pfam" id="PF05343">
    <property type="entry name" value="Peptidase_M42"/>
    <property type="match status" value="1"/>
</dbReference>
<keyword evidence="3" id="KW-0645">Protease</keyword>
<dbReference type="GO" id="GO:0004177">
    <property type="term" value="F:aminopeptidase activity"/>
    <property type="evidence" value="ECO:0007669"/>
    <property type="project" value="UniProtKB-UniRule"/>
</dbReference>
<reference evidence="9" key="1">
    <citation type="submission" date="2006-12" db="EMBL/GenBank/DDBJ databases">
        <title>Complete sequence of Pyrobaculum islandicum DSM 4184.</title>
        <authorList>
            <person name="Copeland A."/>
            <person name="Lucas S."/>
            <person name="Lapidus A."/>
            <person name="Barry K."/>
            <person name="Detter J.C."/>
            <person name="Glavina del Rio T."/>
            <person name="Dalin E."/>
            <person name="Tice H."/>
            <person name="Pitluck S."/>
            <person name="Meincke L."/>
            <person name="Brettin T."/>
            <person name="Bruce D."/>
            <person name="Han C."/>
            <person name="Tapia R."/>
            <person name="Gilna P."/>
            <person name="Schmutz J."/>
            <person name="Larimer F."/>
            <person name="Land M."/>
            <person name="Hauser L."/>
            <person name="Kyrpides N."/>
            <person name="Mikhailova N."/>
            <person name="Cozen A.E."/>
            <person name="Fitz-Gibbon S.T."/>
            <person name="House C.H."/>
            <person name="Saltikov C."/>
            <person name="Lowe T."/>
            <person name="Richardson P."/>
        </authorList>
    </citation>
    <scope>NUCLEOTIDE SEQUENCE [LARGE SCALE GENOMIC DNA]</scope>
    <source>
        <strain evidence="9">DSM 4184</strain>
    </source>
</reference>
<dbReference type="RefSeq" id="WP_011763300.1">
    <property type="nucleotide sequence ID" value="NC_008701.1"/>
</dbReference>
<dbReference type="GO" id="GO:0046872">
    <property type="term" value="F:metal ion binding"/>
    <property type="evidence" value="ECO:0007669"/>
    <property type="project" value="UniProtKB-UniRule"/>
</dbReference>
<dbReference type="Proteomes" id="UP000002595">
    <property type="component" value="Chromosome"/>
</dbReference>
<keyword evidence="5" id="KW-0378">Hydrolase</keyword>
<dbReference type="GO" id="GO:0006508">
    <property type="term" value="P:proteolysis"/>
    <property type="evidence" value="ECO:0007669"/>
    <property type="project" value="UniProtKB-KW"/>
</dbReference>
<dbReference type="AlphaFoldDB" id="A1RUU3"/>
<organism evidence="9 10">
    <name type="scientific">Pyrobaculum islandicum (strain DSM 4184 / JCM 9189 / GEO3)</name>
    <dbReference type="NCBI Taxonomy" id="384616"/>
    <lineage>
        <taxon>Archaea</taxon>
        <taxon>Thermoproteota</taxon>
        <taxon>Thermoprotei</taxon>
        <taxon>Thermoproteales</taxon>
        <taxon>Thermoproteaceae</taxon>
        <taxon>Pyrobaculum</taxon>
    </lineage>
</organism>
<evidence type="ECO:0000313" key="10">
    <source>
        <dbReference type="Proteomes" id="UP000002595"/>
    </source>
</evidence>
<evidence type="ECO:0000256" key="8">
    <source>
        <dbReference type="PIRSR" id="PIRSR001123-2"/>
    </source>
</evidence>